<reference evidence="2 3" key="1">
    <citation type="submission" date="2014-04" db="EMBL/GenBank/DDBJ databases">
        <authorList>
            <consortium name="DOE Joint Genome Institute"/>
            <person name="Kuo A."/>
            <person name="Martino E."/>
            <person name="Perotto S."/>
            <person name="Kohler A."/>
            <person name="Nagy L.G."/>
            <person name="Floudas D."/>
            <person name="Copeland A."/>
            <person name="Barry K.W."/>
            <person name="Cichocki N."/>
            <person name="Veneault-Fourrey C."/>
            <person name="LaButti K."/>
            <person name="Lindquist E.A."/>
            <person name="Lipzen A."/>
            <person name="Lundell T."/>
            <person name="Morin E."/>
            <person name="Murat C."/>
            <person name="Sun H."/>
            <person name="Tunlid A."/>
            <person name="Henrissat B."/>
            <person name="Grigoriev I.V."/>
            <person name="Hibbett D.S."/>
            <person name="Martin F."/>
            <person name="Nordberg H.P."/>
            <person name="Cantor M.N."/>
            <person name="Hua S.X."/>
        </authorList>
    </citation>
    <scope>NUCLEOTIDE SEQUENCE [LARGE SCALE GENOMIC DNA]</scope>
    <source>
        <strain evidence="2 3">Zn</strain>
    </source>
</reference>
<sequence length="167" mass="18683">MTEELLTTCRMTPEFLIDALSTQDIPPLEDAEGEAKLRDICQELMDLMVALLKAHEISLRPDNKMVMEEISAIHLQIGTKLSESLLATFPDQLGTVGPRLSKLVFDELTARGFDNIELENVVRGLMQALEPALLVEDSEGAEYTSDDFDEEEEVLDEDAEKDRLITS</sequence>
<organism evidence="2 3">
    <name type="scientific">Oidiodendron maius (strain Zn)</name>
    <dbReference type="NCBI Taxonomy" id="913774"/>
    <lineage>
        <taxon>Eukaryota</taxon>
        <taxon>Fungi</taxon>
        <taxon>Dikarya</taxon>
        <taxon>Ascomycota</taxon>
        <taxon>Pezizomycotina</taxon>
        <taxon>Leotiomycetes</taxon>
        <taxon>Leotiomycetes incertae sedis</taxon>
        <taxon>Myxotrichaceae</taxon>
        <taxon>Oidiodendron</taxon>
    </lineage>
</organism>
<dbReference type="AlphaFoldDB" id="A0A0C3H454"/>
<evidence type="ECO:0000313" key="3">
    <source>
        <dbReference type="Proteomes" id="UP000054321"/>
    </source>
</evidence>
<dbReference type="EMBL" id="KN832881">
    <property type="protein sequence ID" value="KIM98109.1"/>
    <property type="molecule type" value="Genomic_DNA"/>
</dbReference>
<evidence type="ECO:0000256" key="1">
    <source>
        <dbReference type="SAM" id="MobiDB-lite"/>
    </source>
</evidence>
<feature type="compositionally biased region" description="Acidic residues" evidence="1">
    <location>
        <begin position="137"/>
        <end position="159"/>
    </location>
</feature>
<keyword evidence="3" id="KW-1185">Reference proteome</keyword>
<name>A0A0C3H454_OIDMZ</name>
<evidence type="ECO:0000313" key="2">
    <source>
        <dbReference type="EMBL" id="KIM98109.1"/>
    </source>
</evidence>
<feature type="region of interest" description="Disordered" evidence="1">
    <location>
        <begin position="137"/>
        <end position="167"/>
    </location>
</feature>
<reference evidence="3" key="2">
    <citation type="submission" date="2015-01" db="EMBL/GenBank/DDBJ databases">
        <title>Evolutionary Origins and Diversification of the Mycorrhizal Mutualists.</title>
        <authorList>
            <consortium name="DOE Joint Genome Institute"/>
            <consortium name="Mycorrhizal Genomics Consortium"/>
            <person name="Kohler A."/>
            <person name="Kuo A."/>
            <person name="Nagy L.G."/>
            <person name="Floudas D."/>
            <person name="Copeland A."/>
            <person name="Barry K.W."/>
            <person name="Cichocki N."/>
            <person name="Veneault-Fourrey C."/>
            <person name="LaButti K."/>
            <person name="Lindquist E.A."/>
            <person name="Lipzen A."/>
            <person name="Lundell T."/>
            <person name="Morin E."/>
            <person name="Murat C."/>
            <person name="Riley R."/>
            <person name="Ohm R."/>
            <person name="Sun H."/>
            <person name="Tunlid A."/>
            <person name="Henrissat B."/>
            <person name="Grigoriev I.V."/>
            <person name="Hibbett D.S."/>
            <person name="Martin F."/>
        </authorList>
    </citation>
    <scope>NUCLEOTIDE SEQUENCE [LARGE SCALE GENOMIC DNA]</scope>
    <source>
        <strain evidence="3">Zn</strain>
    </source>
</reference>
<dbReference type="Proteomes" id="UP000054321">
    <property type="component" value="Unassembled WGS sequence"/>
</dbReference>
<dbReference type="HOGENOM" id="CLU_1595044_0_0_1"/>
<dbReference type="InParanoid" id="A0A0C3H454"/>
<accession>A0A0C3H454</accession>
<gene>
    <name evidence="2" type="ORF">OIDMADRAFT_147592</name>
</gene>
<proteinExistence type="predicted"/>
<protein>
    <submittedName>
        <fullName evidence="2">Uncharacterized protein</fullName>
    </submittedName>
</protein>